<dbReference type="GO" id="GO:0030288">
    <property type="term" value="C:outer membrane-bounded periplasmic space"/>
    <property type="evidence" value="ECO:0007669"/>
    <property type="project" value="TreeGrafter"/>
</dbReference>
<dbReference type="UniPathway" id="UPA00219"/>
<evidence type="ECO:0000256" key="6">
    <source>
        <dbReference type="ARBA" id="ARBA00012448"/>
    </source>
</evidence>
<dbReference type="GO" id="GO:0071555">
    <property type="term" value="P:cell wall organization"/>
    <property type="evidence" value="ECO:0007669"/>
    <property type="project" value="UniProtKB-KW"/>
</dbReference>
<dbReference type="GO" id="GO:0008360">
    <property type="term" value="P:regulation of cell shape"/>
    <property type="evidence" value="ECO:0007669"/>
    <property type="project" value="UniProtKB-KW"/>
</dbReference>
<dbReference type="EC" id="3.4.16.4" evidence="6"/>
<evidence type="ECO:0000256" key="5">
    <source>
        <dbReference type="ARBA" id="ARBA00007739"/>
    </source>
</evidence>
<keyword evidence="22" id="KW-0961">Cell wall biogenesis/degradation</keyword>
<evidence type="ECO:0000256" key="16">
    <source>
        <dbReference type="ARBA" id="ARBA00022968"/>
    </source>
</evidence>
<evidence type="ECO:0000256" key="17">
    <source>
        <dbReference type="ARBA" id="ARBA00022984"/>
    </source>
</evidence>
<dbReference type="GO" id="GO:0005886">
    <property type="term" value="C:plasma membrane"/>
    <property type="evidence" value="ECO:0007669"/>
    <property type="project" value="UniProtKB-SubCell"/>
</dbReference>
<dbReference type="InterPro" id="IPR001460">
    <property type="entry name" value="PCN-bd_Tpept"/>
</dbReference>
<feature type="domain" description="Glycosyl transferase family 51" evidence="29">
    <location>
        <begin position="69"/>
        <end position="252"/>
    </location>
</feature>
<dbReference type="OrthoDB" id="9766909at2"/>
<evidence type="ECO:0000256" key="9">
    <source>
        <dbReference type="ARBA" id="ARBA00022645"/>
    </source>
</evidence>
<evidence type="ECO:0000259" key="28">
    <source>
        <dbReference type="Pfam" id="PF00905"/>
    </source>
</evidence>
<comment type="function">
    <text evidence="1">Cell wall formation. Synthesis of cross-linked peptidoglycan from the lipid intermediates. The enzyme has a penicillin-insensitive transglycosylase N-terminal domain (formation of linear glycan strands) and a penicillin-sensitive transpeptidase C-terminal domain (cross-linking of the peptide subunits).</text>
</comment>
<sequence length="721" mass="80926">MENESRKERSMKRRLRFYYLKLFASIFLTFSLITFLIFSCYLLYLAFSIDDVQLESNIYPTVIFDNNAEPIGTIEANKKNYIPLKDISPYFINGVIAVEDNAFYSHIGINPIGILRALYTNIRERRITQGGSTITQQLAKNIFLTHERTLDRKLKELVYTLKLELNYSKDEILEAYLNNIYFGHGNYGIGAASQFYFNKHPKELTLEEAALLAGIIQGPYLYTPLRPENLQPQPNTGQSRTYTRRAFVLARMVQQGYISQEEGERAKEQPITVVTREERLEQPQIPLFVLTELERLEKELGFVSGQFRSGYNIFTTIDYQAQIVAQQVISNFRDILPPNKKDDENISAALVALDPKTGGILAMAGGRNAFEGIPQPGSAMKPLIYAYALESKVYTLTTEHFCADTLGKIPQAPNYSVSDYGGRYHNRNLTMREAIIDSCNVYAVLTNSHLGPQNTQKFAYHLGYKGLIDPVPSMVLGSNGVNLHTMASVYAVFANGGYLMEPFIIEEIQDRFGNVIYRKTPQIPKKVLSGETAFLITDSLRDVLRKGTASSVSGLIPSRDAAVKTGTTSDYAFIAGYTPEMVTVSYIGHNILTGNLGLLGGRDAGRLWATFTNTALNRMLGENIGGVFSPPPGIVQKNLCRETLLLASPQCPQQFTEYFIPGTEPKSSCNLHQNNVTELNVCLQSWGIATEYCPSAAVRRFRFFPGQWIPNYQCPIHNPEQ</sequence>
<gene>
    <name evidence="30" type="ORF">SAMN02745227_00689</name>
</gene>
<dbReference type="Proteomes" id="UP000243547">
    <property type="component" value="Unassembled WGS sequence"/>
</dbReference>
<evidence type="ECO:0000259" key="29">
    <source>
        <dbReference type="Pfam" id="PF00912"/>
    </source>
</evidence>
<evidence type="ECO:0000256" key="21">
    <source>
        <dbReference type="ARBA" id="ARBA00023268"/>
    </source>
</evidence>
<keyword evidence="21" id="KW-0511">Multifunctional enzyme</keyword>
<evidence type="ECO:0000256" key="1">
    <source>
        <dbReference type="ARBA" id="ARBA00002624"/>
    </source>
</evidence>
<dbReference type="GO" id="GO:0008955">
    <property type="term" value="F:peptidoglycan glycosyltransferase activity"/>
    <property type="evidence" value="ECO:0007669"/>
    <property type="project" value="UniProtKB-EC"/>
</dbReference>
<dbReference type="GO" id="GO:0046677">
    <property type="term" value="P:response to antibiotic"/>
    <property type="evidence" value="ECO:0007669"/>
    <property type="project" value="UniProtKB-KW"/>
</dbReference>
<proteinExistence type="inferred from homology"/>
<protein>
    <recommendedName>
        <fullName evidence="7">Penicillin-binding protein 1A</fullName>
        <ecNumber evidence="24">2.4.99.28</ecNumber>
        <ecNumber evidence="6">3.4.16.4</ecNumber>
    </recommendedName>
</protein>
<evidence type="ECO:0000256" key="15">
    <source>
        <dbReference type="ARBA" id="ARBA00022960"/>
    </source>
</evidence>
<keyword evidence="16" id="KW-0735">Signal-anchor</keyword>
<evidence type="ECO:0000256" key="11">
    <source>
        <dbReference type="ARBA" id="ARBA00022676"/>
    </source>
</evidence>
<evidence type="ECO:0000256" key="23">
    <source>
        <dbReference type="ARBA" id="ARBA00034000"/>
    </source>
</evidence>
<name>A0A1M6M6X9_9FIRM</name>
<feature type="transmembrane region" description="Helical" evidence="27">
    <location>
        <begin position="20"/>
        <end position="47"/>
    </location>
</feature>
<dbReference type="GO" id="GO:0009002">
    <property type="term" value="F:serine-type D-Ala-D-Ala carboxypeptidase activity"/>
    <property type="evidence" value="ECO:0007669"/>
    <property type="project" value="UniProtKB-EC"/>
</dbReference>
<dbReference type="InterPro" id="IPR023346">
    <property type="entry name" value="Lysozyme-like_dom_sf"/>
</dbReference>
<reference evidence="31" key="1">
    <citation type="submission" date="2016-11" db="EMBL/GenBank/DDBJ databases">
        <authorList>
            <person name="Varghese N."/>
            <person name="Submissions S."/>
        </authorList>
    </citation>
    <scope>NUCLEOTIDE SEQUENCE [LARGE SCALE GENOMIC DNA]</scope>
    <source>
        <strain evidence="31">DSM 14826</strain>
    </source>
</reference>
<accession>A0A1M6M6X9</accession>
<dbReference type="EMBL" id="FRAI01000006">
    <property type="protein sequence ID" value="SHJ79202.1"/>
    <property type="molecule type" value="Genomic_DNA"/>
</dbReference>
<keyword evidence="14" id="KW-0378">Hydrolase</keyword>
<comment type="subcellular location">
    <subcellularLocation>
        <location evidence="2">Cell membrane</location>
        <topology evidence="2">Single-pass type II membrane protein</topology>
    </subcellularLocation>
</comment>
<comment type="pathway">
    <text evidence="3">Cell wall biogenesis; peptidoglycan biosynthesis.</text>
</comment>
<keyword evidence="19 27" id="KW-0472">Membrane</keyword>
<keyword evidence="15" id="KW-0133">Cell shape</keyword>
<keyword evidence="13 27" id="KW-0812">Transmembrane</keyword>
<keyword evidence="17" id="KW-0573">Peptidoglycan synthesis</keyword>
<comment type="catalytic activity">
    <reaction evidence="23">
        <text>Preferential cleavage: (Ac)2-L-Lys-D-Ala-|-D-Ala. Also transpeptidation of peptidyl-alanyl moieties that are N-acyl substituents of D-alanine.</text>
        <dbReference type="EC" id="3.4.16.4"/>
    </reaction>
</comment>
<dbReference type="InterPro" id="IPR012338">
    <property type="entry name" value="Beta-lactam/transpept-like"/>
</dbReference>
<evidence type="ECO:0000256" key="3">
    <source>
        <dbReference type="ARBA" id="ARBA00004752"/>
    </source>
</evidence>
<keyword evidence="9 30" id="KW-0121">Carboxypeptidase</keyword>
<dbReference type="Gene3D" id="3.40.710.10">
    <property type="entry name" value="DD-peptidase/beta-lactamase superfamily"/>
    <property type="match status" value="1"/>
</dbReference>
<evidence type="ECO:0000256" key="12">
    <source>
        <dbReference type="ARBA" id="ARBA00022679"/>
    </source>
</evidence>
<dbReference type="AlphaFoldDB" id="A0A1M6M6X9"/>
<dbReference type="GO" id="GO:0009252">
    <property type="term" value="P:peptidoglycan biosynthetic process"/>
    <property type="evidence" value="ECO:0007669"/>
    <property type="project" value="UniProtKB-UniPathway"/>
</dbReference>
<keyword evidence="20" id="KW-0046">Antibiotic resistance</keyword>
<evidence type="ECO:0000256" key="20">
    <source>
        <dbReference type="ARBA" id="ARBA00023251"/>
    </source>
</evidence>
<evidence type="ECO:0000256" key="10">
    <source>
        <dbReference type="ARBA" id="ARBA00022670"/>
    </source>
</evidence>
<feature type="domain" description="Penicillin-binding protein transpeptidase" evidence="28">
    <location>
        <begin position="349"/>
        <end position="571"/>
    </location>
</feature>
<dbReference type="PANTHER" id="PTHR32282:SF11">
    <property type="entry name" value="PENICILLIN-BINDING PROTEIN 1B"/>
    <property type="match status" value="1"/>
</dbReference>
<comment type="catalytic activity">
    <reaction evidence="25">
        <text>[GlcNAc-(1-&gt;4)-Mur2Ac(oyl-L-Ala-gamma-D-Glu-L-Lys-D-Ala-D-Ala)](n)-di-trans,octa-cis-undecaprenyl diphosphate + beta-D-GlcNAc-(1-&gt;4)-Mur2Ac(oyl-L-Ala-gamma-D-Glu-L-Lys-D-Ala-D-Ala)-di-trans,octa-cis-undecaprenyl diphosphate = [GlcNAc-(1-&gt;4)-Mur2Ac(oyl-L-Ala-gamma-D-Glu-L-Lys-D-Ala-D-Ala)](n+1)-di-trans,octa-cis-undecaprenyl diphosphate + di-trans,octa-cis-undecaprenyl diphosphate + H(+)</text>
        <dbReference type="Rhea" id="RHEA:23708"/>
        <dbReference type="Rhea" id="RHEA-COMP:9602"/>
        <dbReference type="Rhea" id="RHEA-COMP:9603"/>
        <dbReference type="ChEBI" id="CHEBI:15378"/>
        <dbReference type="ChEBI" id="CHEBI:58405"/>
        <dbReference type="ChEBI" id="CHEBI:60033"/>
        <dbReference type="ChEBI" id="CHEBI:78435"/>
        <dbReference type="EC" id="2.4.99.28"/>
    </reaction>
</comment>
<dbReference type="GO" id="GO:0006508">
    <property type="term" value="P:proteolysis"/>
    <property type="evidence" value="ECO:0007669"/>
    <property type="project" value="UniProtKB-KW"/>
</dbReference>
<evidence type="ECO:0000256" key="8">
    <source>
        <dbReference type="ARBA" id="ARBA00022475"/>
    </source>
</evidence>
<keyword evidence="8" id="KW-1003">Cell membrane</keyword>
<keyword evidence="10" id="KW-0645">Protease</keyword>
<evidence type="ECO:0000256" key="27">
    <source>
        <dbReference type="SAM" id="Phobius"/>
    </source>
</evidence>
<evidence type="ECO:0000256" key="25">
    <source>
        <dbReference type="ARBA" id="ARBA00049902"/>
    </source>
</evidence>
<evidence type="ECO:0000256" key="13">
    <source>
        <dbReference type="ARBA" id="ARBA00022692"/>
    </source>
</evidence>
<evidence type="ECO:0000313" key="30">
    <source>
        <dbReference type="EMBL" id="SHJ79202.1"/>
    </source>
</evidence>
<comment type="pathway">
    <text evidence="26">Glycan biosynthesis.</text>
</comment>
<dbReference type="InterPro" id="IPR050396">
    <property type="entry name" value="Glycosyltr_51/Transpeptidase"/>
</dbReference>
<evidence type="ECO:0000256" key="18">
    <source>
        <dbReference type="ARBA" id="ARBA00022989"/>
    </source>
</evidence>
<dbReference type="EC" id="2.4.99.28" evidence="24"/>
<evidence type="ECO:0000256" key="7">
    <source>
        <dbReference type="ARBA" id="ARBA00018638"/>
    </source>
</evidence>
<dbReference type="RefSeq" id="WP_072906320.1">
    <property type="nucleotide sequence ID" value="NZ_FRAI01000006.1"/>
</dbReference>
<evidence type="ECO:0000256" key="22">
    <source>
        <dbReference type="ARBA" id="ARBA00023316"/>
    </source>
</evidence>
<dbReference type="SUPFAM" id="SSF53955">
    <property type="entry name" value="Lysozyme-like"/>
    <property type="match status" value="1"/>
</dbReference>
<evidence type="ECO:0000256" key="24">
    <source>
        <dbReference type="ARBA" id="ARBA00044770"/>
    </source>
</evidence>
<evidence type="ECO:0000256" key="14">
    <source>
        <dbReference type="ARBA" id="ARBA00022801"/>
    </source>
</evidence>
<keyword evidence="12" id="KW-0808">Transferase</keyword>
<dbReference type="Gene3D" id="1.10.3810.10">
    <property type="entry name" value="Biosynthetic peptidoglycan transglycosylase-like"/>
    <property type="match status" value="1"/>
</dbReference>
<dbReference type="SUPFAM" id="SSF56601">
    <property type="entry name" value="beta-lactamase/transpeptidase-like"/>
    <property type="match status" value="1"/>
</dbReference>
<keyword evidence="18 27" id="KW-1133">Transmembrane helix</keyword>
<dbReference type="Pfam" id="PF00912">
    <property type="entry name" value="Transgly"/>
    <property type="match status" value="1"/>
</dbReference>
<dbReference type="InterPro" id="IPR001264">
    <property type="entry name" value="Glyco_trans_51"/>
</dbReference>
<dbReference type="Pfam" id="PF00905">
    <property type="entry name" value="Transpeptidase"/>
    <property type="match status" value="1"/>
</dbReference>
<dbReference type="FunFam" id="1.10.3810.10:FF:000001">
    <property type="entry name" value="Penicillin-binding protein 1A"/>
    <property type="match status" value="1"/>
</dbReference>
<comment type="similarity">
    <text evidence="5">In the N-terminal section; belongs to the glycosyltransferase 51 family.</text>
</comment>
<keyword evidence="31" id="KW-1185">Reference proteome</keyword>
<evidence type="ECO:0000256" key="4">
    <source>
        <dbReference type="ARBA" id="ARBA00007090"/>
    </source>
</evidence>
<organism evidence="30 31">
    <name type="scientific">Anaerobranca californiensis DSM 14826</name>
    <dbReference type="NCBI Taxonomy" id="1120989"/>
    <lineage>
        <taxon>Bacteria</taxon>
        <taxon>Bacillati</taxon>
        <taxon>Bacillota</taxon>
        <taxon>Clostridia</taxon>
        <taxon>Eubacteriales</taxon>
        <taxon>Proteinivoracaceae</taxon>
        <taxon>Anaerobranca</taxon>
    </lineage>
</organism>
<evidence type="ECO:0000256" key="2">
    <source>
        <dbReference type="ARBA" id="ARBA00004401"/>
    </source>
</evidence>
<evidence type="ECO:0000256" key="26">
    <source>
        <dbReference type="ARBA" id="ARBA00060592"/>
    </source>
</evidence>
<evidence type="ECO:0000256" key="19">
    <source>
        <dbReference type="ARBA" id="ARBA00023136"/>
    </source>
</evidence>
<evidence type="ECO:0000313" key="31">
    <source>
        <dbReference type="Proteomes" id="UP000243547"/>
    </source>
</evidence>
<keyword evidence="11" id="KW-0328">Glycosyltransferase</keyword>
<dbReference type="GO" id="GO:0008658">
    <property type="term" value="F:penicillin binding"/>
    <property type="evidence" value="ECO:0007669"/>
    <property type="project" value="InterPro"/>
</dbReference>
<dbReference type="PANTHER" id="PTHR32282">
    <property type="entry name" value="BINDING PROTEIN TRANSPEPTIDASE, PUTATIVE-RELATED"/>
    <property type="match status" value="1"/>
</dbReference>
<comment type="similarity">
    <text evidence="4">In the C-terminal section; belongs to the transpeptidase family.</text>
</comment>
<dbReference type="InterPro" id="IPR036950">
    <property type="entry name" value="PBP_transglycosylase"/>
</dbReference>
<dbReference type="STRING" id="1120989.SAMN02745227_00689"/>